<proteinExistence type="predicted"/>
<sequence>MASQGSSQKQQQSISSFFGAKPSPTPKPSKHSPFASTPHLQPTTTDTSDALFVSNDEPQMNGLRQRSRTPKRSLNEDEDQESLPHAKRLKNGIDDWQDDDGAADSINGSRRSLGQVSSNLGGAKKPKITGRTSKYMFSSSPVAHDENEEQEDDDEQVRRTKERLHQKFVKRLGRPDSMADIKRRNRFITEETQEDEDAAEEDDPEPEPESTVSKAKGRKGVPVKKAKDKLTPMEKQVLEIKRKHMDTLLVVEVGYKFRFFGEDARVAAKELSIVCIPGKFRFDEHPSEAHIDRFASASIPVHRLHVHVKRLVSAGHKVGVVRQLETAALKAAGDNRNKAFERGLTNLYTKGTYIDDQEGLEAPVAAPEGGARATGHLLCLTEAYPKGWGSDEKVHIGLVAVQPATGDIIYDDFEDGWMRSELETRLLHIAPCEFLLVGDVSRATEKLVQHLSGSKTNVFGDKARVERVEKHKTMAAQAYSHITSFYADKMKADEPSGSQVESSQETGTLLDKVHKLSENATICLSAMITHLTDYGLQHVFDLTKYFQSFSARSHMLLNGNTLTSLEIYRNQTDYREHGSLFWTLDRTSTRFGQRLLRKWVGRPLLDRERLDERVAAVEELKDGQQTIGIDRIKHLLGKTLQMIAQEYAHVSSTADAGFKAEMLNEAIGSLPRISEQVVEFLERINAHAAKSDDKYNFFREEHETEDITDHKVGIVAVEHDLNEFRAVAADKIKKLKVDYVTVAGIDYLIELDNSLLKNVPASWAKISGTKKVSRYHAPEVVKLIRERDQHKEALANACDVAFTNLLAEIGSKYQAFRDCVQSLALLDCLLSLADVASQPGYCKPEFSDDVGIDIEGGRHPMVEQLLLNAFVPNGVHLSSQETRALLITGPNMGGKSSYVRSVALIAIMAQIGSYVPADSARLGLLDAVFTRMGAFDNMMKGESTFMVELSETSDILKQATPRSLIILDELGRGTSTHDGVAIAQSVLHYVVSKLQSLTLFITHYQSLAKMTDQFAGELKNVHMRFTEQDTEIGEKDVTFLYEVDEGVAHRSYGLNVAKLAGLPKSLLEEASRRSGQMEEEEGRRRLTYLSKVIRSLAQDASVDELEHLVAGLEQM</sequence>
<reference evidence="1" key="1">
    <citation type="submission" date="2023-07" db="EMBL/GenBank/DDBJ databases">
        <title>Black Yeasts Isolated from many extreme environments.</title>
        <authorList>
            <person name="Coleine C."/>
            <person name="Stajich J.E."/>
            <person name="Selbmann L."/>
        </authorList>
    </citation>
    <scope>NUCLEOTIDE SEQUENCE</scope>
    <source>
        <strain evidence="1">CCFEE 5714</strain>
    </source>
</reference>
<evidence type="ECO:0000313" key="2">
    <source>
        <dbReference type="Proteomes" id="UP001281147"/>
    </source>
</evidence>
<keyword evidence="2" id="KW-1185">Reference proteome</keyword>
<accession>A0ACC3N522</accession>
<gene>
    <name evidence="1" type="primary">MSH3_1</name>
    <name evidence="1" type="ORF">LTR37_010344</name>
</gene>
<dbReference type="Proteomes" id="UP001281147">
    <property type="component" value="Unassembled WGS sequence"/>
</dbReference>
<organism evidence="1 2">
    <name type="scientific">Vermiconidia calcicola</name>
    <dbReference type="NCBI Taxonomy" id="1690605"/>
    <lineage>
        <taxon>Eukaryota</taxon>
        <taxon>Fungi</taxon>
        <taxon>Dikarya</taxon>
        <taxon>Ascomycota</taxon>
        <taxon>Pezizomycotina</taxon>
        <taxon>Dothideomycetes</taxon>
        <taxon>Dothideomycetidae</taxon>
        <taxon>Mycosphaerellales</taxon>
        <taxon>Extremaceae</taxon>
        <taxon>Vermiconidia</taxon>
    </lineage>
</organism>
<evidence type="ECO:0000313" key="1">
    <source>
        <dbReference type="EMBL" id="KAK3710278.1"/>
    </source>
</evidence>
<comment type="caution">
    <text evidence="1">The sequence shown here is derived from an EMBL/GenBank/DDBJ whole genome shotgun (WGS) entry which is preliminary data.</text>
</comment>
<name>A0ACC3N522_9PEZI</name>
<dbReference type="EMBL" id="JAUTXU010000085">
    <property type="protein sequence ID" value="KAK3710278.1"/>
    <property type="molecule type" value="Genomic_DNA"/>
</dbReference>
<protein>
    <submittedName>
        <fullName evidence="1">Mismatch repair protein msh3</fullName>
    </submittedName>
</protein>